<dbReference type="PANTHER" id="PTHR38850:SF2">
    <property type="entry name" value="CERATO-PLATANIN"/>
    <property type="match status" value="1"/>
</dbReference>
<proteinExistence type="predicted"/>
<dbReference type="PANTHER" id="PTHR38850">
    <property type="entry name" value="CERATO-PLATANIN"/>
    <property type="match status" value="1"/>
</dbReference>
<keyword evidence="2" id="KW-1185">Reference proteome</keyword>
<evidence type="ECO:0000313" key="1">
    <source>
        <dbReference type="EMBL" id="KFA69572.1"/>
    </source>
</evidence>
<evidence type="ECO:0008006" key="3">
    <source>
        <dbReference type="Google" id="ProtNLM"/>
    </source>
</evidence>
<dbReference type="HOGENOM" id="CLU_083928_1_0_1"/>
<dbReference type="EMBL" id="KL659424">
    <property type="protein sequence ID" value="KFA69572.1"/>
    <property type="molecule type" value="Genomic_DNA"/>
</dbReference>
<accession>A0A084R037</accession>
<dbReference type="InParanoid" id="A0A084R037"/>
<protein>
    <recommendedName>
        <fullName evidence="3">Cerato-platanin</fullName>
    </recommendedName>
</protein>
<reference evidence="1 2" key="1">
    <citation type="journal article" date="2014" name="BMC Genomics">
        <title>Comparative genome sequencing reveals chemotype-specific gene clusters in the toxigenic black mold Stachybotrys.</title>
        <authorList>
            <person name="Semeiks J."/>
            <person name="Borek D."/>
            <person name="Otwinowski Z."/>
            <person name="Grishin N.V."/>
        </authorList>
    </citation>
    <scope>NUCLEOTIDE SEQUENCE [LARGE SCALE GENOMIC DNA]</scope>
    <source>
        <strain evidence="1 2">IBT 40285</strain>
    </source>
</reference>
<evidence type="ECO:0000313" key="2">
    <source>
        <dbReference type="Proteomes" id="UP000028524"/>
    </source>
</evidence>
<dbReference type="OMA" id="DARCQWG"/>
<dbReference type="AlphaFoldDB" id="A0A084R037"/>
<dbReference type="OrthoDB" id="5370830at2759"/>
<dbReference type="Proteomes" id="UP000028524">
    <property type="component" value="Unassembled WGS sequence"/>
</dbReference>
<gene>
    <name evidence="1" type="ORF">S40285_09196</name>
</gene>
<name>A0A084R037_STAC4</name>
<organism evidence="1 2">
    <name type="scientific">Stachybotrys chlorohalonatus (strain IBT 40285)</name>
    <dbReference type="NCBI Taxonomy" id="1283841"/>
    <lineage>
        <taxon>Eukaryota</taxon>
        <taxon>Fungi</taxon>
        <taxon>Dikarya</taxon>
        <taxon>Ascomycota</taxon>
        <taxon>Pezizomycotina</taxon>
        <taxon>Sordariomycetes</taxon>
        <taxon>Hypocreomycetidae</taxon>
        <taxon>Hypocreales</taxon>
        <taxon>Stachybotryaceae</taxon>
        <taxon>Stachybotrys</taxon>
    </lineage>
</organism>
<sequence>MLSIPVHTQILAAVASAEVLYYYGSAIVTPHDMFSLSIGVPGCKINTNRVAYWPMSVDCDNICVNLSYQGRNLNLLKIDTSAGAFDISYDAWNYLGFGFSATESPRMGGGLPMNYEFVPASECADLLDDGRLPLLAANSMSYLASCLSEPSSWVSQNYKLFNIVDPVCHWGVDEECVVNLAISNQPACPSGLGLNAALDLPVINIAYGTGIATPAL</sequence>